<dbReference type="PROSITE" id="PS50021">
    <property type="entry name" value="CH"/>
    <property type="match status" value="1"/>
</dbReference>
<dbReference type="AlphaFoldDB" id="B5XA26"/>
<reference evidence="3" key="1">
    <citation type="submission" date="2008-10" db="EMBL/GenBank/DDBJ databases">
        <authorList>
            <consortium name="cGRASP (B.F. Koop &amp; W.S. Davidson)"/>
            <person name="Leong J."/>
            <person name="von Schalburg K."/>
            <person name="Cooper G."/>
            <person name="Moore R."/>
            <person name="Holt R."/>
            <person name="Davidson W.S."/>
            <person name="Koop B.F."/>
        </authorList>
    </citation>
    <scope>NUCLEOTIDE SEQUENCE</scope>
    <source>
        <tissue evidence="3">Thymus</tissue>
    </source>
</reference>
<evidence type="ECO:0000259" key="2">
    <source>
        <dbReference type="PROSITE" id="PS50021"/>
    </source>
</evidence>
<dbReference type="PANTHER" id="PTHR47385">
    <property type="entry name" value="CALPONIN"/>
    <property type="match status" value="1"/>
</dbReference>
<protein>
    <submittedName>
        <fullName evidence="3">Myophilin</fullName>
    </submittedName>
</protein>
<dbReference type="SUPFAM" id="SSF47576">
    <property type="entry name" value="Calponin-homology domain, CH-domain"/>
    <property type="match status" value="1"/>
</dbReference>
<dbReference type="GO" id="GO:0051015">
    <property type="term" value="F:actin filament binding"/>
    <property type="evidence" value="ECO:0007669"/>
    <property type="project" value="TreeGrafter"/>
</dbReference>
<dbReference type="InterPro" id="IPR000557">
    <property type="entry name" value="Calponin_repeat"/>
</dbReference>
<dbReference type="PROSITE" id="PS51122">
    <property type="entry name" value="CALPONIN_2"/>
    <property type="match status" value="1"/>
</dbReference>
<dbReference type="PRINTS" id="PR00888">
    <property type="entry name" value="SM22CALPONIN"/>
</dbReference>
<comment type="similarity">
    <text evidence="1">Belongs to the calponin family.</text>
</comment>
<sequence length="191" mass="21339">MANRTESHGLTHDVKKKLAARYNEQEEKEAMEWMEKLIGEDFYTESGAKSVQGYLKDGVRLCKLANALQRGAIPKITDSKMAFKQMENISNFLAFAANYGLQSTDSFQTVDLYENQNMTQVIMTITALGRHAQLKGFDGPTLGPKEASKNVREFDQETIDKGKAYVSTQYGYTGGANQSGQNFGKTRKIID</sequence>
<reference evidence="3" key="2">
    <citation type="journal article" date="2010" name="BMC Genomics">
        <title>Salmo salar and Esox lucius full-length cDNA sequences reveal changes in evolutionary pressures on a post-tetraploidization genome.</title>
        <authorList>
            <person name="Leong J.S."/>
            <person name="Jantzen S.G."/>
            <person name="von Schalburg K.R."/>
            <person name="Cooper G.A."/>
            <person name="Messmer A.M."/>
            <person name="Liao N.Y."/>
            <person name="Munro S."/>
            <person name="Moore R."/>
            <person name="Holt R.A."/>
            <person name="Jones S.J."/>
            <person name="Davidson W.S."/>
            <person name="Koop B.F."/>
        </authorList>
    </citation>
    <scope>NUCLEOTIDE SEQUENCE</scope>
    <source>
        <tissue evidence="3">Thymus</tissue>
    </source>
</reference>
<accession>B5XA26</accession>
<feature type="domain" description="Calponin-homology (CH)" evidence="2">
    <location>
        <begin position="24"/>
        <end position="132"/>
    </location>
</feature>
<dbReference type="InterPro" id="IPR050606">
    <property type="entry name" value="Calponin-like"/>
</dbReference>
<dbReference type="SMART" id="SM00033">
    <property type="entry name" value="CH"/>
    <property type="match status" value="1"/>
</dbReference>
<dbReference type="Gene3D" id="1.10.418.10">
    <property type="entry name" value="Calponin-like domain"/>
    <property type="match status" value="1"/>
</dbReference>
<gene>
    <name evidence="3" type="primary">MYPH</name>
</gene>
<dbReference type="GO" id="GO:0007015">
    <property type="term" value="P:actin filament organization"/>
    <property type="evidence" value="ECO:0007669"/>
    <property type="project" value="TreeGrafter"/>
</dbReference>
<dbReference type="Pfam" id="PF00307">
    <property type="entry name" value="CH"/>
    <property type="match status" value="1"/>
</dbReference>
<dbReference type="InterPro" id="IPR001715">
    <property type="entry name" value="CH_dom"/>
</dbReference>
<dbReference type="InterPro" id="IPR036872">
    <property type="entry name" value="CH_dom_sf"/>
</dbReference>
<organism evidence="3">
    <name type="scientific">Salmo salar</name>
    <name type="common">Atlantic salmon</name>
    <dbReference type="NCBI Taxonomy" id="8030"/>
    <lineage>
        <taxon>Eukaryota</taxon>
        <taxon>Metazoa</taxon>
        <taxon>Chordata</taxon>
        <taxon>Craniata</taxon>
        <taxon>Vertebrata</taxon>
        <taxon>Euteleostomi</taxon>
        <taxon>Actinopterygii</taxon>
        <taxon>Neopterygii</taxon>
        <taxon>Teleostei</taxon>
        <taxon>Protacanthopterygii</taxon>
        <taxon>Salmoniformes</taxon>
        <taxon>Salmonidae</taxon>
        <taxon>Salmoninae</taxon>
        <taxon>Salmo</taxon>
    </lineage>
</organism>
<proteinExistence type="evidence at transcript level"/>
<evidence type="ECO:0000313" key="3">
    <source>
        <dbReference type="EMBL" id="ACI67696.1"/>
    </source>
</evidence>
<dbReference type="PANTHER" id="PTHR47385:SF14">
    <property type="entry name" value="TRANSGELIN"/>
    <property type="match status" value="1"/>
</dbReference>
<dbReference type="GO" id="GO:0015629">
    <property type="term" value="C:actin cytoskeleton"/>
    <property type="evidence" value="ECO:0007669"/>
    <property type="project" value="TreeGrafter"/>
</dbReference>
<name>B5XA26_SALSA</name>
<reference evidence="3" key="3">
    <citation type="submission" date="2010-08" db="EMBL/GenBank/DDBJ databases">
        <authorList>
            <consortium name="cGRASP (B.F. Koop &amp; W.S. Davidson)"/>
        </authorList>
    </citation>
    <scope>NUCLEOTIDE SEQUENCE</scope>
    <source>
        <tissue evidence="3">Thymus</tissue>
    </source>
</reference>
<dbReference type="InterPro" id="IPR003096">
    <property type="entry name" value="SM22_calponin"/>
</dbReference>
<dbReference type="EMBL" id="BT047895">
    <property type="protein sequence ID" value="ACI67696.1"/>
    <property type="molecule type" value="mRNA"/>
</dbReference>
<evidence type="ECO:0000256" key="1">
    <source>
        <dbReference type="ARBA" id="ARBA00009631"/>
    </source>
</evidence>